<gene>
    <name evidence="3" type="ORF">FRE64_07085</name>
</gene>
<keyword evidence="3" id="KW-0121">Carboxypeptidase</keyword>
<keyword evidence="4" id="KW-1185">Reference proteome</keyword>
<evidence type="ECO:0000256" key="2">
    <source>
        <dbReference type="SAM" id="SignalP"/>
    </source>
</evidence>
<evidence type="ECO:0000313" key="4">
    <source>
        <dbReference type="Proteomes" id="UP000318453"/>
    </source>
</evidence>
<accession>A0A5B8NME7</accession>
<keyword evidence="3" id="KW-0378">Hydrolase</keyword>
<organism evidence="3 4">
    <name type="scientific">Euhalothece natronophila Z-M001</name>
    <dbReference type="NCBI Taxonomy" id="522448"/>
    <lineage>
        <taxon>Bacteria</taxon>
        <taxon>Bacillati</taxon>
        <taxon>Cyanobacteriota</taxon>
        <taxon>Cyanophyceae</taxon>
        <taxon>Oscillatoriophycideae</taxon>
        <taxon>Chroococcales</taxon>
        <taxon>Halothecacae</taxon>
        <taxon>Halothece cluster</taxon>
        <taxon>Euhalothece</taxon>
    </lineage>
</organism>
<dbReference type="EMBL" id="CP042326">
    <property type="protein sequence ID" value="QDZ39721.1"/>
    <property type="molecule type" value="Genomic_DNA"/>
</dbReference>
<dbReference type="OrthoDB" id="7873998at2"/>
<keyword evidence="1" id="KW-1133">Transmembrane helix</keyword>
<keyword evidence="2" id="KW-0732">Signal</keyword>
<feature type="chain" id="PRO_5023126600" evidence="2">
    <location>
        <begin position="24"/>
        <end position="159"/>
    </location>
</feature>
<keyword evidence="1" id="KW-0472">Membrane</keyword>
<dbReference type="RefSeq" id="WP_146295318.1">
    <property type="nucleotide sequence ID" value="NZ_CP042326.1"/>
</dbReference>
<protein>
    <submittedName>
        <fullName evidence="3">Carboxypeptidase regulatory-like domain-containing protein</fullName>
    </submittedName>
</protein>
<name>A0A5B8NME7_9CHRO</name>
<evidence type="ECO:0000256" key="1">
    <source>
        <dbReference type="SAM" id="Phobius"/>
    </source>
</evidence>
<dbReference type="GO" id="GO:0004180">
    <property type="term" value="F:carboxypeptidase activity"/>
    <property type="evidence" value="ECO:0007669"/>
    <property type="project" value="UniProtKB-KW"/>
</dbReference>
<feature type="transmembrane region" description="Helical" evidence="1">
    <location>
        <begin position="131"/>
        <end position="149"/>
    </location>
</feature>
<dbReference type="AlphaFoldDB" id="A0A5B8NME7"/>
<dbReference type="KEGG" id="enn:FRE64_07085"/>
<reference evidence="3" key="1">
    <citation type="submission" date="2019-08" db="EMBL/GenBank/DDBJ databases">
        <title>Carotenoids and Carotenoid Binding Proteins in the Halophilic Cyanobacterium Euhalothece sp. ZM00.</title>
        <authorList>
            <person name="Cho S.M."/>
            <person name="Song J.Y."/>
            <person name="Park Y.-I."/>
        </authorList>
    </citation>
    <scope>NUCLEOTIDE SEQUENCE [LARGE SCALE GENOMIC DNA]</scope>
    <source>
        <strain evidence="3">Z-M001</strain>
    </source>
</reference>
<feature type="signal peptide" evidence="2">
    <location>
        <begin position="1"/>
        <end position="23"/>
    </location>
</feature>
<proteinExistence type="predicted"/>
<sequence>MNAKLIPLYLGFFLLGTSAPAWGHAAIAEHRQVSAIEVRGTYDTGEAMSEAQITIYSPENPDEPWLEGTTDEDGTFVFVPDPEKPGTWVARLREAGHGDMTAIEVEASEEGEVESVAEGWEGGGYTPLQTALMAILGVWGFVGTALFFARKKSANQEES</sequence>
<keyword evidence="1" id="KW-0812">Transmembrane</keyword>
<evidence type="ECO:0000313" key="3">
    <source>
        <dbReference type="EMBL" id="QDZ39721.1"/>
    </source>
</evidence>
<dbReference type="Proteomes" id="UP000318453">
    <property type="component" value="Chromosome"/>
</dbReference>
<keyword evidence="3" id="KW-0645">Protease</keyword>